<dbReference type="PANTHER" id="PTHR33495">
    <property type="entry name" value="ANTI-SIGMA FACTOR ANTAGONIST TM_1081-RELATED-RELATED"/>
    <property type="match status" value="1"/>
</dbReference>
<evidence type="ECO:0000313" key="3">
    <source>
        <dbReference type="Proteomes" id="UP000175691"/>
    </source>
</evidence>
<dbReference type="AlphaFoldDB" id="A0A1E7Z7S7"/>
<dbReference type="InterPro" id="IPR036513">
    <property type="entry name" value="STAS_dom_sf"/>
</dbReference>
<dbReference type="OrthoDB" id="278639at2"/>
<organism evidence="2 3">
    <name type="scientific">Alteromonas confluentis</name>
    <dbReference type="NCBI Taxonomy" id="1656094"/>
    <lineage>
        <taxon>Bacteria</taxon>
        <taxon>Pseudomonadati</taxon>
        <taxon>Pseudomonadota</taxon>
        <taxon>Gammaproteobacteria</taxon>
        <taxon>Alteromonadales</taxon>
        <taxon>Alteromonadaceae</taxon>
        <taxon>Alteromonas/Salinimonas group</taxon>
        <taxon>Alteromonas</taxon>
    </lineage>
</organism>
<dbReference type="CDD" id="cd07043">
    <property type="entry name" value="STAS_anti-anti-sigma_factors"/>
    <property type="match status" value="1"/>
</dbReference>
<dbReference type="STRING" id="1656094.BFC18_18750"/>
<dbReference type="EMBL" id="MDHN01000040">
    <property type="protein sequence ID" value="OFC69444.1"/>
    <property type="molecule type" value="Genomic_DNA"/>
</dbReference>
<name>A0A1E7Z7S7_9ALTE</name>
<accession>A0A1E7Z7S7</accession>
<sequence length="101" mass="11633">MTITANLYDDNATWVIKLDDKFDFGKVQEFRDAYQSLPEDVTTVEVDLGQTEYMDSSALGMLLNMQKSLSERSLAYKITHCRPQVARILTISRFDKKFDIS</sequence>
<evidence type="ECO:0000313" key="2">
    <source>
        <dbReference type="EMBL" id="OFC69444.1"/>
    </source>
</evidence>
<dbReference type="SUPFAM" id="SSF52091">
    <property type="entry name" value="SpoIIaa-like"/>
    <property type="match status" value="1"/>
</dbReference>
<comment type="caution">
    <text evidence="2">The sequence shown here is derived from an EMBL/GenBank/DDBJ whole genome shotgun (WGS) entry which is preliminary data.</text>
</comment>
<dbReference type="Pfam" id="PF01740">
    <property type="entry name" value="STAS"/>
    <property type="match status" value="1"/>
</dbReference>
<keyword evidence="3" id="KW-1185">Reference proteome</keyword>
<dbReference type="GO" id="GO:0043856">
    <property type="term" value="F:anti-sigma factor antagonist activity"/>
    <property type="evidence" value="ECO:0007669"/>
    <property type="project" value="TreeGrafter"/>
</dbReference>
<feature type="domain" description="STAS" evidence="1">
    <location>
        <begin position="3"/>
        <end position="101"/>
    </location>
</feature>
<reference evidence="2 3" key="1">
    <citation type="submission" date="2016-08" db="EMBL/GenBank/DDBJ databases">
        <authorList>
            <person name="Seilhamer J.J."/>
        </authorList>
    </citation>
    <scope>NUCLEOTIDE SEQUENCE [LARGE SCALE GENOMIC DNA]</scope>
    <source>
        <strain evidence="2 3">KCTC 42603</strain>
    </source>
</reference>
<proteinExistence type="predicted"/>
<dbReference type="PROSITE" id="PS50801">
    <property type="entry name" value="STAS"/>
    <property type="match status" value="1"/>
</dbReference>
<protein>
    <submittedName>
        <fullName evidence="2">Anti-anti-sigma factor</fullName>
    </submittedName>
</protein>
<gene>
    <name evidence="2" type="ORF">BFC18_18750</name>
</gene>
<dbReference type="Proteomes" id="UP000175691">
    <property type="component" value="Unassembled WGS sequence"/>
</dbReference>
<dbReference type="PANTHER" id="PTHR33495:SF15">
    <property type="entry name" value="STAS DOMAIN-CONTAINING PROTEIN"/>
    <property type="match status" value="1"/>
</dbReference>
<dbReference type="RefSeq" id="WP_070126891.1">
    <property type="nucleotide sequence ID" value="NZ_MDHN01000040.1"/>
</dbReference>
<dbReference type="InterPro" id="IPR002645">
    <property type="entry name" value="STAS_dom"/>
</dbReference>
<dbReference type="Gene3D" id="3.30.750.24">
    <property type="entry name" value="STAS domain"/>
    <property type="match status" value="1"/>
</dbReference>
<evidence type="ECO:0000259" key="1">
    <source>
        <dbReference type="PROSITE" id="PS50801"/>
    </source>
</evidence>